<evidence type="ECO:0000313" key="3">
    <source>
        <dbReference type="Proteomes" id="UP001564626"/>
    </source>
</evidence>
<dbReference type="Proteomes" id="UP001564626">
    <property type="component" value="Unassembled WGS sequence"/>
</dbReference>
<accession>A0ABV4CGI7</accession>
<evidence type="ECO:0000256" key="1">
    <source>
        <dbReference type="SAM" id="MobiDB-lite"/>
    </source>
</evidence>
<proteinExistence type="predicted"/>
<gene>
    <name evidence="2" type="ORF">AB8O55_12495</name>
</gene>
<sequence length="41" mass="4540">MLRGHRCAAPGRRARELTMNTTPTGEFPDVDATARRGAGRW</sequence>
<dbReference type="RefSeq" id="WP_345365561.1">
    <property type="nucleotide sequence ID" value="NZ_BAABII010000016.1"/>
</dbReference>
<name>A0ABV4CGI7_9PSEU</name>
<evidence type="ECO:0000313" key="2">
    <source>
        <dbReference type="EMBL" id="MEY8040215.1"/>
    </source>
</evidence>
<dbReference type="EMBL" id="JBGEHV010000019">
    <property type="protein sequence ID" value="MEY8040215.1"/>
    <property type="molecule type" value="Genomic_DNA"/>
</dbReference>
<feature type="region of interest" description="Disordered" evidence="1">
    <location>
        <begin position="1"/>
        <end position="41"/>
    </location>
</feature>
<reference evidence="2 3" key="1">
    <citation type="submission" date="2024-08" db="EMBL/GenBank/DDBJ databases">
        <title>Genome mining of Saccharopolyspora cebuensis PGLac3 from Nigerian medicinal plant.</title>
        <authorList>
            <person name="Ezeobiora C.E."/>
            <person name="Igbokwe N.H."/>
            <person name="Amin D.H."/>
            <person name="Mendie U.E."/>
        </authorList>
    </citation>
    <scope>NUCLEOTIDE SEQUENCE [LARGE SCALE GENOMIC DNA]</scope>
    <source>
        <strain evidence="2 3">PGLac3</strain>
    </source>
</reference>
<protein>
    <submittedName>
        <fullName evidence="2">Uncharacterized protein</fullName>
    </submittedName>
</protein>
<organism evidence="2 3">
    <name type="scientific">Saccharopolyspora cebuensis</name>
    <dbReference type="NCBI Taxonomy" id="418759"/>
    <lineage>
        <taxon>Bacteria</taxon>
        <taxon>Bacillati</taxon>
        <taxon>Actinomycetota</taxon>
        <taxon>Actinomycetes</taxon>
        <taxon>Pseudonocardiales</taxon>
        <taxon>Pseudonocardiaceae</taxon>
        <taxon>Saccharopolyspora</taxon>
    </lineage>
</organism>
<keyword evidence="3" id="KW-1185">Reference proteome</keyword>
<comment type="caution">
    <text evidence="2">The sequence shown here is derived from an EMBL/GenBank/DDBJ whole genome shotgun (WGS) entry which is preliminary data.</text>
</comment>